<evidence type="ECO:0000256" key="2">
    <source>
        <dbReference type="ARBA" id="ARBA00022729"/>
    </source>
</evidence>
<evidence type="ECO:0000259" key="5">
    <source>
        <dbReference type="Pfam" id="PF05922"/>
    </source>
</evidence>
<feature type="chain" id="PRO_5025332013" evidence="3">
    <location>
        <begin position="19"/>
        <end position="424"/>
    </location>
</feature>
<dbReference type="Pfam" id="PF05922">
    <property type="entry name" value="Inhibitor_I9"/>
    <property type="match status" value="1"/>
</dbReference>
<dbReference type="PANTHER" id="PTHR10795">
    <property type="entry name" value="PROPROTEIN CONVERTASE SUBTILISIN/KEXIN"/>
    <property type="match status" value="1"/>
</dbReference>
<dbReference type="InterPro" id="IPR045051">
    <property type="entry name" value="SBT"/>
</dbReference>
<dbReference type="GO" id="GO:0004252">
    <property type="term" value="F:serine-type endopeptidase activity"/>
    <property type="evidence" value="ECO:0007669"/>
    <property type="project" value="InterPro"/>
</dbReference>
<sequence length="424" mass="46661">MAKTHQLLLLLLLVTVSSEEEEKRCILLRAKAPLERDAKDSMVYSYTKSFNAFAAKLSKDEAQMLKELDEVVSVFPNRYHKLHATKSWDFIGFPQTAKRYLKLERDIIVGLLDTGITPQSDSFKDDGFGPPPHKWKGTCHHFRNFSGCNRRQSRPGGHSITGRCGWPRYPHIIHVSWQPTSKRQPLWASQWHSSGAVPSARIATYKVCWVSLGCADMHILTAMDDAISDGVDVISISIGGETKDFVTDSISVSAFHALKKGIVTVASGGNDGPAWAPCPTIPMDSYRGATGTDRQFRSAVKLGNGKSFSGIGINTSGSKETFYPIVSGADVAINAESKDLARFCYDNTLDPAKVKGRLVYCLLVELGSDSVVKAITRKLLDRGPAVVIGSCWNRECWRVLIRAGNQLLLKFLAAAGAEMWMGFC</sequence>
<evidence type="ECO:0000313" key="7">
    <source>
        <dbReference type="Proteomes" id="UP000436088"/>
    </source>
</evidence>
<dbReference type="InterPro" id="IPR010259">
    <property type="entry name" value="S8pro/Inhibitor_I9"/>
</dbReference>
<dbReference type="AlphaFoldDB" id="A0A6A2Y228"/>
<comment type="similarity">
    <text evidence="1">Belongs to the peptidase S8 family.</text>
</comment>
<dbReference type="Gene3D" id="3.50.30.30">
    <property type="match status" value="1"/>
</dbReference>
<keyword evidence="2 3" id="KW-0732">Signal</keyword>
<evidence type="ECO:0000256" key="3">
    <source>
        <dbReference type="SAM" id="SignalP"/>
    </source>
</evidence>
<feature type="signal peptide" evidence="3">
    <location>
        <begin position="1"/>
        <end position="18"/>
    </location>
</feature>
<gene>
    <name evidence="6" type="ORF">F3Y22_tig00112528pilonHSYRG00122</name>
</gene>
<dbReference type="InterPro" id="IPR037045">
    <property type="entry name" value="S8pro/Inhibitor_I9_sf"/>
</dbReference>
<feature type="domain" description="Peptidase S8/S53" evidence="4">
    <location>
        <begin position="106"/>
        <end position="272"/>
    </location>
</feature>
<dbReference type="Pfam" id="PF00082">
    <property type="entry name" value="Peptidase_S8"/>
    <property type="match status" value="1"/>
</dbReference>
<evidence type="ECO:0000259" key="4">
    <source>
        <dbReference type="Pfam" id="PF00082"/>
    </source>
</evidence>
<reference evidence="6" key="1">
    <citation type="submission" date="2019-09" db="EMBL/GenBank/DDBJ databases">
        <title>Draft genome information of white flower Hibiscus syriacus.</title>
        <authorList>
            <person name="Kim Y.-M."/>
        </authorList>
    </citation>
    <scope>NUCLEOTIDE SEQUENCE [LARGE SCALE GENOMIC DNA]</scope>
    <source>
        <strain evidence="6">YM2019G1</strain>
    </source>
</reference>
<evidence type="ECO:0000313" key="6">
    <source>
        <dbReference type="EMBL" id="KAE8665839.1"/>
    </source>
</evidence>
<dbReference type="GO" id="GO:0006508">
    <property type="term" value="P:proteolysis"/>
    <property type="evidence" value="ECO:0007669"/>
    <property type="project" value="InterPro"/>
</dbReference>
<dbReference type="CDD" id="cd02120">
    <property type="entry name" value="PA_subtilisin_like"/>
    <property type="match status" value="1"/>
</dbReference>
<accession>A0A6A2Y228</accession>
<name>A0A6A2Y228_HIBSY</name>
<dbReference type="Gene3D" id="3.30.70.80">
    <property type="entry name" value="Peptidase S8 propeptide/proteinase inhibitor I9"/>
    <property type="match status" value="1"/>
</dbReference>
<organism evidence="6 7">
    <name type="scientific">Hibiscus syriacus</name>
    <name type="common">Rose of Sharon</name>
    <dbReference type="NCBI Taxonomy" id="106335"/>
    <lineage>
        <taxon>Eukaryota</taxon>
        <taxon>Viridiplantae</taxon>
        <taxon>Streptophyta</taxon>
        <taxon>Embryophyta</taxon>
        <taxon>Tracheophyta</taxon>
        <taxon>Spermatophyta</taxon>
        <taxon>Magnoliopsida</taxon>
        <taxon>eudicotyledons</taxon>
        <taxon>Gunneridae</taxon>
        <taxon>Pentapetalae</taxon>
        <taxon>rosids</taxon>
        <taxon>malvids</taxon>
        <taxon>Malvales</taxon>
        <taxon>Malvaceae</taxon>
        <taxon>Malvoideae</taxon>
        <taxon>Hibiscus</taxon>
    </lineage>
</organism>
<keyword evidence="7" id="KW-1185">Reference proteome</keyword>
<dbReference type="SUPFAM" id="SSF52743">
    <property type="entry name" value="Subtilisin-like"/>
    <property type="match status" value="1"/>
</dbReference>
<dbReference type="Proteomes" id="UP000436088">
    <property type="component" value="Unassembled WGS sequence"/>
</dbReference>
<proteinExistence type="inferred from homology"/>
<evidence type="ECO:0000256" key="1">
    <source>
        <dbReference type="ARBA" id="ARBA00011073"/>
    </source>
</evidence>
<protein>
    <submittedName>
        <fullName evidence="6">Xylem serine proteinase 1-like isoform X2</fullName>
    </submittedName>
</protein>
<dbReference type="InterPro" id="IPR036852">
    <property type="entry name" value="Peptidase_S8/S53_dom_sf"/>
</dbReference>
<dbReference type="InterPro" id="IPR000209">
    <property type="entry name" value="Peptidase_S8/S53_dom"/>
</dbReference>
<comment type="caution">
    <text evidence="6">The sequence shown here is derived from an EMBL/GenBank/DDBJ whole genome shotgun (WGS) entry which is preliminary data.</text>
</comment>
<dbReference type="Gene3D" id="3.40.50.200">
    <property type="entry name" value="Peptidase S8/S53 domain"/>
    <property type="match status" value="2"/>
</dbReference>
<feature type="domain" description="Inhibitor I9" evidence="5">
    <location>
        <begin position="31"/>
        <end position="83"/>
    </location>
</feature>
<dbReference type="EMBL" id="VEPZ02001605">
    <property type="protein sequence ID" value="KAE8665839.1"/>
    <property type="molecule type" value="Genomic_DNA"/>
</dbReference>